<feature type="compositionally biased region" description="Basic and acidic residues" evidence="1">
    <location>
        <begin position="128"/>
        <end position="145"/>
    </location>
</feature>
<protein>
    <submittedName>
        <fullName evidence="2">Uncharacterized protein</fullName>
    </submittedName>
</protein>
<name>A0A830FJE9_9EURY</name>
<evidence type="ECO:0000256" key="1">
    <source>
        <dbReference type="SAM" id="MobiDB-lite"/>
    </source>
</evidence>
<accession>A0A830FJE9</accession>
<dbReference type="Proteomes" id="UP000607197">
    <property type="component" value="Unassembled WGS sequence"/>
</dbReference>
<comment type="caution">
    <text evidence="2">The sequence shown here is derived from an EMBL/GenBank/DDBJ whole genome shotgun (WGS) entry which is preliminary data.</text>
</comment>
<dbReference type="EMBL" id="BMPG01000002">
    <property type="protein sequence ID" value="GGL61146.1"/>
    <property type="molecule type" value="Genomic_DNA"/>
</dbReference>
<reference evidence="2" key="1">
    <citation type="journal article" date="2014" name="Int. J. Syst. Evol. Microbiol.">
        <title>Complete genome sequence of Corynebacterium casei LMG S-19264T (=DSM 44701T), isolated from a smear-ripened cheese.</title>
        <authorList>
            <consortium name="US DOE Joint Genome Institute (JGI-PGF)"/>
            <person name="Walter F."/>
            <person name="Albersmeier A."/>
            <person name="Kalinowski J."/>
            <person name="Ruckert C."/>
        </authorList>
    </citation>
    <scope>NUCLEOTIDE SEQUENCE</scope>
    <source>
        <strain evidence="2">JCM 19596</strain>
    </source>
</reference>
<dbReference type="InterPro" id="IPR055536">
    <property type="entry name" value="DUF7112"/>
</dbReference>
<evidence type="ECO:0000313" key="2">
    <source>
        <dbReference type="EMBL" id="GGL61146.1"/>
    </source>
</evidence>
<sequence>MADRVTSDNPSVTTVDATLERYGGTRRPQVVAPADARDRFPDEGEVVRLVVDGHEYRARVAETSDGRAAFRGAYDTPRLARSRDGTNHLREWLQSTDLDIGRTVHVDVVEPDFKYGVRAPGETARYTATEKPKSSLADIARDLDG</sequence>
<dbReference type="Pfam" id="PF23424">
    <property type="entry name" value="DUF7112"/>
    <property type="match status" value="1"/>
</dbReference>
<dbReference type="RefSeq" id="WP_188978328.1">
    <property type="nucleotide sequence ID" value="NZ_BMPG01000002.1"/>
</dbReference>
<organism evidence="2 3">
    <name type="scientific">Halocalculus aciditolerans</name>
    <dbReference type="NCBI Taxonomy" id="1383812"/>
    <lineage>
        <taxon>Archaea</taxon>
        <taxon>Methanobacteriati</taxon>
        <taxon>Methanobacteriota</taxon>
        <taxon>Stenosarchaea group</taxon>
        <taxon>Halobacteria</taxon>
        <taxon>Halobacteriales</taxon>
        <taxon>Halobacteriaceae</taxon>
        <taxon>Halocalculus</taxon>
    </lineage>
</organism>
<keyword evidence="3" id="KW-1185">Reference proteome</keyword>
<reference evidence="2" key="2">
    <citation type="submission" date="2020-09" db="EMBL/GenBank/DDBJ databases">
        <authorList>
            <person name="Sun Q."/>
            <person name="Ohkuma M."/>
        </authorList>
    </citation>
    <scope>NUCLEOTIDE SEQUENCE</scope>
    <source>
        <strain evidence="2">JCM 19596</strain>
    </source>
</reference>
<dbReference type="OrthoDB" id="198318at2157"/>
<gene>
    <name evidence="2" type="ORF">GCM10009039_19150</name>
</gene>
<evidence type="ECO:0000313" key="3">
    <source>
        <dbReference type="Proteomes" id="UP000607197"/>
    </source>
</evidence>
<feature type="region of interest" description="Disordered" evidence="1">
    <location>
        <begin position="126"/>
        <end position="145"/>
    </location>
</feature>
<dbReference type="AlphaFoldDB" id="A0A830FJE9"/>
<proteinExistence type="predicted"/>